<evidence type="ECO:0000313" key="8">
    <source>
        <dbReference type="Proteomes" id="UP000033140"/>
    </source>
</evidence>
<evidence type="ECO:0000259" key="6">
    <source>
        <dbReference type="PROSITE" id="PS51910"/>
    </source>
</evidence>
<sequence>MKVCCILWMGVGVQLAQQLNCWWTMVLMRASNRYAWWLQREEREFRVILLISSPSPRGNEYHQYPVHITHRRSLRHPHPPISTSTSTSNTPSPLQPNTLPNTSSRPYGRHSAPLPVTRYPSPIPPRLTPSIPVEHASYLIHPNCQEAVGRTAPSNIPLAHGSDPVQIAGLMAGGEFGWLVSDASAPRFVGDDAGHVCWARSERESLGMANPTSYLEEFMERPIGAVQRLYDGAKHVENFPQFKGMIRLLDHLIPRRSRIRSLALMILPDAATPFLVTAHPEHSNHQPSLARAYDQTTRPATPPPKGLPRLSIKAVPIARGWYSHGGRRVHKMSLDPRRGVVPQSFVHNQQTISVQRTFSFRSTTFDTLSTSFPCSAHHNLHTFFRLNNSPMAKFALLTIALAFLSTLSAALPTQHSHHASSSESQKRSMTKRDTPTGKRAIYYHTNWATYSRNYQVADLPIDYITDIAYAFYNLAQNDTAGGYTIKSGDTWADLENPLIGKGVEPQNTWDSPDVELGNLGQFYKLKENGKDFDLSLSIGGWSWSTYFSDAVSTEASRKTLAASIVQLFESRPVFSGVSIDWEYLSDDAVNYGNTGNHVSTADPVNFMAFLTELRTQLASAGMSDYEISFCVTAAPEKIAFPVAEVVALVDQLHVMTYDFTDGNWGDSISAHQANLFDSPYGKWSVDKAVKAYLNYGVPASKIYIGAPFYSRGFANTDGLGKSASGGSPDMSWETGVMDYKDLPVAGATEYFDEVAQAGYSYDPVRRVFNTYETPRSLLSKCQYVHDQGLGGIIVWESSADAEYTSDRSLMKVLYENLTHGTPGISLPYSSSSASSAVSSAVASKTSSVVKASSTTMVTSTTKAAVTTSSASSTTTAQTTTTMRIVTPTLATSSSSTTTTTKVATTSSSAAATTTAASTGIAAWNGDYINYALGDLVSYNGNVYKCIYAHMSLSTWNPIDAVSLWSLVGSSATVTATTSTQAAGTTVGAATTAAATATGTAAGSAATATSAAGTGSSVVEWSGSYVTYATGAKVSYQGTTYKCIQGHMSLPDWNPAAVAALWGVSS</sequence>
<dbReference type="GO" id="GO:0008843">
    <property type="term" value="F:endochitinase activity"/>
    <property type="evidence" value="ECO:0007669"/>
    <property type="project" value="UniProtKB-EC"/>
</dbReference>
<dbReference type="PANTHER" id="PTHR11177">
    <property type="entry name" value="CHITINASE"/>
    <property type="match status" value="1"/>
</dbReference>
<dbReference type="GO" id="GO:0006032">
    <property type="term" value="P:chitin catabolic process"/>
    <property type="evidence" value="ECO:0007669"/>
    <property type="project" value="TreeGrafter"/>
</dbReference>
<evidence type="ECO:0000256" key="2">
    <source>
        <dbReference type="ARBA" id="ARBA00022801"/>
    </source>
</evidence>
<dbReference type="Gene3D" id="3.10.50.10">
    <property type="match status" value="1"/>
</dbReference>
<feature type="region of interest" description="Disordered" evidence="4">
    <location>
        <begin position="415"/>
        <end position="435"/>
    </location>
</feature>
<name>A0A0E9NNT1_SAICN</name>
<dbReference type="AlphaFoldDB" id="A0A0E9NNT1"/>
<dbReference type="InterPro" id="IPR029070">
    <property type="entry name" value="Chitinase_insertion_sf"/>
</dbReference>
<dbReference type="InterPro" id="IPR001223">
    <property type="entry name" value="Glyco_hydro18_cat"/>
</dbReference>
<feature type="compositionally biased region" description="Low complexity" evidence="4">
    <location>
        <begin position="81"/>
        <end position="98"/>
    </location>
</feature>
<dbReference type="SMART" id="SM00636">
    <property type="entry name" value="Glyco_18"/>
    <property type="match status" value="1"/>
</dbReference>
<evidence type="ECO:0000256" key="3">
    <source>
        <dbReference type="ARBA" id="ARBA00023277"/>
    </source>
</evidence>
<accession>A0A0E9NNT1</accession>
<dbReference type="PANTHER" id="PTHR11177:SF317">
    <property type="entry name" value="CHITINASE 12-RELATED"/>
    <property type="match status" value="1"/>
</dbReference>
<dbReference type="InterPro" id="IPR003610">
    <property type="entry name" value="CBM5/12"/>
</dbReference>
<dbReference type="GO" id="GO:0030246">
    <property type="term" value="F:carbohydrate binding"/>
    <property type="evidence" value="ECO:0007669"/>
    <property type="project" value="InterPro"/>
</dbReference>
<reference evidence="7 8" key="3">
    <citation type="journal article" date="2015" name="Genome Announc.">
        <title>Draft Genome Sequence of the Archiascomycetous Yeast Saitoella complicata.</title>
        <authorList>
            <person name="Yamauchi K."/>
            <person name="Kondo S."/>
            <person name="Hamamoto M."/>
            <person name="Takahashi Y."/>
            <person name="Ogura Y."/>
            <person name="Hayashi T."/>
            <person name="Nishida H."/>
        </authorList>
    </citation>
    <scope>NUCLEOTIDE SEQUENCE [LARGE SCALE GENOMIC DNA]</scope>
    <source>
        <strain evidence="7 8">NRRL Y-17804</strain>
    </source>
</reference>
<feature type="chain" id="PRO_5002430522" description="chitinase" evidence="5">
    <location>
        <begin position="17"/>
        <end position="1065"/>
    </location>
</feature>
<dbReference type="EMBL" id="BACD03000044">
    <property type="protein sequence ID" value="GAO51351.1"/>
    <property type="molecule type" value="Genomic_DNA"/>
</dbReference>
<feature type="region of interest" description="Disordered" evidence="4">
    <location>
        <begin position="72"/>
        <end position="121"/>
    </location>
</feature>
<dbReference type="STRING" id="698492.A0A0E9NNT1"/>
<evidence type="ECO:0000256" key="5">
    <source>
        <dbReference type="SAM" id="SignalP"/>
    </source>
</evidence>
<dbReference type="CDD" id="cd06548">
    <property type="entry name" value="GH18_chitinase"/>
    <property type="match status" value="1"/>
</dbReference>
<dbReference type="InterPro" id="IPR036573">
    <property type="entry name" value="CBM_sf_5/12"/>
</dbReference>
<evidence type="ECO:0000313" key="7">
    <source>
        <dbReference type="EMBL" id="GAO51351.1"/>
    </source>
</evidence>
<dbReference type="Pfam" id="PF00704">
    <property type="entry name" value="Glyco_hydro_18"/>
    <property type="match status" value="1"/>
</dbReference>
<dbReference type="InterPro" id="IPR017853">
    <property type="entry name" value="GH"/>
</dbReference>
<evidence type="ECO:0000256" key="1">
    <source>
        <dbReference type="ARBA" id="ARBA00012729"/>
    </source>
</evidence>
<dbReference type="GO" id="GO:0005975">
    <property type="term" value="P:carbohydrate metabolic process"/>
    <property type="evidence" value="ECO:0007669"/>
    <property type="project" value="InterPro"/>
</dbReference>
<dbReference type="SUPFAM" id="SSF54556">
    <property type="entry name" value="Chitinase insertion domain"/>
    <property type="match status" value="1"/>
</dbReference>
<reference evidence="7 8" key="1">
    <citation type="journal article" date="2011" name="J. Gen. Appl. Microbiol.">
        <title>Draft genome sequencing of the enigmatic yeast Saitoella complicata.</title>
        <authorList>
            <person name="Nishida H."/>
            <person name="Hamamoto M."/>
            <person name="Sugiyama J."/>
        </authorList>
    </citation>
    <scope>NUCLEOTIDE SEQUENCE [LARGE SCALE GENOMIC DNA]</scope>
    <source>
        <strain evidence="7 8">NRRL Y-17804</strain>
    </source>
</reference>
<dbReference type="Gene3D" id="3.20.20.80">
    <property type="entry name" value="Glycosidases"/>
    <property type="match status" value="1"/>
</dbReference>
<dbReference type="SUPFAM" id="SSF51055">
    <property type="entry name" value="Carbohydrate binding domain"/>
    <property type="match status" value="2"/>
</dbReference>
<reference evidence="7 8" key="2">
    <citation type="journal article" date="2014" name="J. Gen. Appl. Microbiol.">
        <title>The early diverging ascomycetous budding yeast Saitoella complicata has three histone deacetylases belonging to the Clr6, Hos2, and Rpd3 lineages.</title>
        <authorList>
            <person name="Nishida H."/>
            <person name="Matsumoto T."/>
            <person name="Kondo S."/>
            <person name="Hamamoto M."/>
            <person name="Yoshikawa H."/>
        </authorList>
    </citation>
    <scope>NUCLEOTIDE SEQUENCE [LARGE SCALE GENOMIC DNA]</scope>
    <source>
        <strain evidence="7 8">NRRL Y-17804</strain>
    </source>
</reference>
<dbReference type="SMART" id="SM00495">
    <property type="entry name" value="ChtBD3"/>
    <property type="match status" value="2"/>
</dbReference>
<dbReference type="GO" id="GO:0008061">
    <property type="term" value="F:chitin binding"/>
    <property type="evidence" value="ECO:0007669"/>
    <property type="project" value="InterPro"/>
</dbReference>
<evidence type="ECO:0000256" key="4">
    <source>
        <dbReference type="SAM" id="MobiDB-lite"/>
    </source>
</evidence>
<dbReference type="EC" id="3.2.1.14" evidence="1"/>
<keyword evidence="8" id="KW-1185">Reference proteome</keyword>
<dbReference type="Pfam" id="PF02839">
    <property type="entry name" value="CBM_5_12"/>
    <property type="match status" value="2"/>
</dbReference>
<dbReference type="CDD" id="cd12214">
    <property type="entry name" value="ChiA1_BD"/>
    <property type="match status" value="2"/>
</dbReference>
<feature type="signal peptide" evidence="5">
    <location>
        <begin position="1"/>
        <end position="16"/>
    </location>
</feature>
<keyword evidence="2" id="KW-0378">Hydrolase</keyword>
<proteinExistence type="predicted"/>
<comment type="caution">
    <text evidence="7">The sequence shown here is derived from an EMBL/GenBank/DDBJ whole genome shotgun (WGS) entry which is preliminary data.</text>
</comment>
<keyword evidence="5" id="KW-0732">Signal</keyword>
<feature type="compositionally biased region" description="Basic and acidic residues" evidence="4">
    <location>
        <begin position="424"/>
        <end position="435"/>
    </location>
</feature>
<dbReference type="GO" id="GO:0005576">
    <property type="term" value="C:extracellular region"/>
    <property type="evidence" value="ECO:0007669"/>
    <property type="project" value="InterPro"/>
</dbReference>
<protein>
    <recommendedName>
        <fullName evidence="1">chitinase</fullName>
        <ecNumber evidence="1">3.2.1.14</ecNumber>
    </recommendedName>
</protein>
<dbReference type="InterPro" id="IPR050314">
    <property type="entry name" value="Glycosyl_Hydrlase_18"/>
</dbReference>
<feature type="domain" description="GH18" evidence="6">
    <location>
        <begin position="438"/>
        <end position="816"/>
    </location>
</feature>
<gene>
    <name evidence="7" type="ORF">G7K_5453-t1</name>
</gene>
<dbReference type="PROSITE" id="PS51910">
    <property type="entry name" value="GH18_2"/>
    <property type="match status" value="1"/>
</dbReference>
<dbReference type="Proteomes" id="UP000033140">
    <property type="component" value="Unassembled WGS sequence"/>
</dbReference>
<dbReference type="SUPFAM" id="SSF51445">
    <property type="entry name" value="(Trans)glycosidases"/>
    <property type="match status" value="1"/>
</dbReference>
<dbReference type="InterPro" id="IPR011583">
    <property type="entry name" value="Chitinase_II/V-like_cat"/>
</dbReference>
<keyword evidence="3" id="KW-0119">Carbohydrate metabolism</keyword>
<organism evidence="7 8">
    <name type="scientific">Saitoella complicata (strain BCRC 22490 / CBS 7301 / JCM 7358 / NBRC 10748 / NRRL Y-17804)</name>
    <dbReference type="NCBI Taxonomy" id="698492"/>
    <lineage>
        <taxon>Eukaryota</taxon>
        <taxon>Fungi</taxon>
        <taxon>Dikarya</taxon>
        <taxon>Ascomycota</taxon>
        <taxon>Taphrinomycotina</taxon>
        <taxon>Taphrinomycotina incertae sedis</taxon>
        <taxon>Saitoella</taxon>
    </lineage>
</organism>
<dbReference type="Gene3D" id="2.10.10.20">
    <property type="entry name" value="Carbohydrate-binding module superfamily 5/12"/>
    <property type="match status" value="2"/>
</dbReference>